<dbReference type="Proteomes" id="UP000316621">
    <property type="component" value="Chromosome 11"/>
</dbReference>
<sequence>MSDSSLVKPKRPLELDIGFEPVEDYACKFSTRAGDLIRSHVPDNFAKWRTVPDYFKDDVWAALMIHEYLFQMDAKVNAATFLQNNWDLLLTQFLANKNWISFPLNSPPGNGRLFFVLLKYYNAHVADCMNLLAKLSAHWIGNHGFLIGINDIQPGKFLSKDIQDRIKKEKQINDALVQDIAFAELNPTHPIRVGLALNFSVFSTMKS</sequence>
<dbReference type="Gene3D" id="1.20.190.20">
    <property type="entry name" value="14-3-3 domain"/>
    <property type="match status" value="1"/>
</dbReference>
<gene>
    <name evidence="3" type="ORF">C5167_046311</name>
</gene>
<reference evidence="3 4" key="1">
    <citation type="journal article" date="2018" name="Science">
        <title>The opium poppy genome and morphinan production.</title>
        <authorList>
            <person name="Guo L."/>
            <person name="Winzer T."/>
            <person name="Yang X."/>
            <person name="Li Y."/>
            <person name="Ning Z."/>
            <person name="He Z."/>
            <person name="Teodor R."/>
            <person name="Lu Y."/>
            <person name="Bowser T.A."/>
            <person name="Graham I.A."/>
            <person name="Ye K."/>
        </authorList>
    </citation>
    <scope>NUCLEOTIDE SEQUENCE [LARGE SCALE GENOMIC DNA]</scope>
    <source>
        <strain evidence="4">cv. HN1</strain>
        <tissue evidence="3">Leaves</tissue>
    </source>
</reference>
<keyword evidence="2" id="KW-0862">Zinc</keyword>
<accession>A0A4Y7LFQ6</accession>
<evidence type="ECO:0000256" key="2">
    <source>
        <dbReference type="ARBA" id="ARBA00022833"/>
    </source>
</evidence>
<dbReference type="STRING" id="3469.A0A4Y7LFQ6"/>
<proteinExistence type="predicted"/>
<dbReference type="GO" id="GO:0046872">
    <property type="term" value="F:metal ion binding"/>
    <property type="evidence" value="ECO:0007669"/>
    <property type="project" value="UniProtKB-KW"/>
</dbReference>
<dbReference type="SUPFAM" id="SSF64484">
    <property type="entry name" value="beta and beta-prime subunits of DNA dependent RNA-polymerase"/>
    <property type="match status" value="1"/>
</dbReference>
<keyword evidence="4" id="KW-1185">Reference proteome</keyword>
<dbReference type="PANTHER" id="PTHR48446">
    <property type="entry name" value="DNA-DIRECTED RNA POLYMERASE SUBUNIT BETA' N-TERMINAL SECTION"/>
    <property type="match status" value="1"/>
</dbReference>
<name>A0A4Y7LFQ6_PAPSO</name>
<dbReference type="SUPFAM" id="SSF48445">
    <property type="entry name" value="14-3-3 protein"/>
    <property type="match status" value="1"/>
</dbReference>
<protein>
    <submittedName>
        <fullName evidence="3">Uncharacterized protein</fullName>
    </submittedName>
</protein>
<dbReference type="InterPro" id="IPR036815">
    <property type="entry name" value="14-3-3_dom_sf"/>
</dbReference>
<organism evidence="3 4">
    <name type="scientific">Papaver somniferum</name>
    <name type="common">Opium poppy</name>
    <dbReference type="NCBI Taxonomy" id="3469"/>
    <lineage>
        <taxon>Eukaryota</taxon>
        <taxon>Viridiplantae</taxon>
        <taxon>Streptophyta</taxon>
        <taxon>Embryophyta</taxon>
        <taxon>Tracheophyta</taxon>
        <taxon>Spermatophyta</taxon>
        <taxon>Magnoliopsida</taxon>
        <taxon>Ranunculales</taxon>
        <taxon>Papaveraceae</taxon>
        <taxon>Papaveroideae</taxon>
        <taxon>Papaver</taxon>
    </lineage>
</organism>
<dbReference type="InterPro" id="IPR015700">
    <property type="entry name" value="RPC1"/>
</dbReference>
<evidence type="ECO:0000313" key="4">
    <source>
        <dbReference type="Proteomes" id="UP000316621"/>
    </source>
</evidence>
<dbReference type="Gramene" id="RZC83522">
    <property type="protein sequence ID" value="RZC83522"/>
    <property type="gene ID" value="C5167_046311"/>
</dbReference>
<evidence type="ECO:0000313" key="3">
    <source>
        <dbReference type="EMBL" id="RZC83522.1"/>
    </source>
</evidence>
<keyword evidence="1" id="KW-0479">Metal-binding</keyword>
<dbReference type="AlphaFoldDB" id="A0A4Y7LFQ6"/>
<evidence type="ECO:0000256" key="1">
    <source>
        <dbReference type="ARBA" id="ARBA00022723"/>
    </source>
</evidence>
<dbReference type="EMBL" id="CM010725">
    <property type="protein sequence ID" value="RZC83522.1"/>
    <property type="molecule type" value="Genomic_DNA"/>
</dbReference>
<dbReference type="PANTHER" id="PTHR48446:SF1">
    <property type="entry name" value="DNA-DIRECTED RNA POLYMERASE SUBUNIT BETA' N-TERMINAL SECTION"/>
    <property type="match status" value="1"/>
</dbReference>